<keyword evidence="2" id="KW-1185">Reference proteome</keyword>
<dbReference type="EMBL" id="ML976978">
    <property type="protein sequence ID" value="KAF1962891.1"/>
    <property type="molecule type" value="Genomic_DNA"/>
</dbReference>
<sequence>MSLQEQLLSAELPPFYTANATKSSAASYLRQYRKHQRLAATRGLIPGLETQEFDESDEIEYGEGRREESNALVLARLRKIQSSLHSTLTQIDADLERLRKNLMLTRTGVRVRAACIALIVSVFLSIMTRQGNAAGIVNIPRSLQPYIPLIPSPIAIYYIAAREQQISAVVASRARVEELRVAVASAYHVSSEEVEWLDQEKWDGVDFSRIGI</sequence>
<dbReference type="AlphaFoldDB" id="A0A6A5UDA3"/>
<evidence type="ECO:0000313" key="2">
    <source>
        <dbReference type="Proteomes" id="UP000800035"/>
    </source>
</evidence>
<reference evidence="1" key="1">
    <citation type="journal article" date="2020" name="Stud. Mycol.">
        <title>101 Dothideomycetes genomes: a test case for predicting lifestyles and emergence of pathogens.</title>
        <authorList>
            <person name="Haridas S."/>
            <person name="Albert R."/>
            <person name="Binder M."/>
            <person name="Bloem J."/>
            <person name="Labutti K."/>
            <person name="Salamov A."/>
            <person name="Andreopoulos B."/>
            <person name="Baker S."/>
            <person name="Barry K."/>
            <person name="Bills G."/>
            <person name="Bluhm B."/>
            <person name="Cannon C."/>
            <person name="Castanera R."/>
            <person name="Culley D."/>
            <person name="Daum C."/>
            <person name="Ezra D."/>
            <person name="Gonzalez J."/>
            <person name="Henrissat B."/>
            <person name="Kuo A."/>
            <person name="Liang C."/>
            <person name="Lipzen A."/>
            <person name="Lutzoni F."/>
            <person name="Magnuson J."/>
            <person name="Mondo S."/>
            <person name="Nolan M."/>
            <person name="Ohm R."/>
            <person name="Pangilinan J."/>
            <person name="Park H.-J."/>
            <person name="Ramirez L."/>
            <person name="Alfaro M."/>
            <person name="Sun H."/>
            <person name="Tritt A."/>
            <person name="Yoshinaga Y."/>
            <person name="Zwiers L.-H."/>
            <person name="Turgeon B."/>
            <person name="Goodwin S."/>
            <person name="Spatafora J."/>
            <person name="Crous P."/>
            <person name="Grigoriev I."/>
        </authorList>
    </citation>
    <scope>NUCLEOTIDE SEQUENCE</scope>
    <source>
        <strain evidence="1">CBS 675.92</strain>
    </source>
</reference>
<organism evidence="1 2">
    <name type="scientific">Byssothecium circinans</name>
    <dbReference type="NCBI Taxonomy" id="147558"/>
    <lineage>
        <taxon>Eukaryota</taxon>
        <taxon>Fungi</taxon>
        <taxon>Dikarya</taxon>
        <taxon>Ascomycota</taxon>
        <taxon>Pezizomycotina</taxon>
        <taxon>Dothideomycetes</taxon>
        <taxon>Pleosporomycetidae</taxon>
        <taxon>Pleosporales</taxon>
        <taxon>Massarineae</taxon>
        <taxon>Massarinaceae</taxon>
        <taxon>Byssothecium</taxon>
    </lineage>
</organism>
<dbReference type="Proteomes" id="UP000800035">
    <property type="component" value="Unassembled WGS sequence"/>
</dbReference>
<evidence type="ECO:0000313" key="1">
    <source>
        <dbReference type="EMBL" id="KAF1962891.1"/>
    </source>
</evidence>
<dbReference type="OrthoDB" id="5365071at2759"/>
<proteinExistence type="predicted"/>
<gene>
    <name evidence="1" type="ORF">CC80DRAFT_588385</name>
</gene>
<name>A0A6A5UDA3_9PLEO</name>
<accession>A0A6A5UDA3</accession>
<protein>
    <submittedName>
        <fullName evidence="1">Uncharacterized protein</fullName>
    </submittedName>
</protein>